<gene>
    <name evidence="1" type="ORF">DEBURN_LOCUS10502</name>
</gene>
<proteinExistence type="predicted"/>
<reference evidence="1" key="1">
    <citation type="submission" date="2021-06" db="EMBL/GenBank/DDBJ databases">
        <authorList>
            <person name="Kallberg Y."/>
            <person name="Tangrot J."/>
            <person name="Rosling A."/>
        </authorList>
    </citation>
    <scope>NUCLEOTIDE SEQUENCE</scope>
    <source>
        <strain evidence="1">AZ414A</strain>
    </source>
</reference>
<dbReference type="Proteomes" id="UP000789706">
    <property type="component" value="Unassembled WGS sequence"/>
</dbReference>
<dbReference type="EMBL" id="CAJVPK010003199">
    <property type="protein sequence ID" value="CAG8624396.1"/>
    <property type="molecule type" value="Genomic_DNA"/>
</dbReference>
<comment type="caution">
    <text evidence="1">The sequence shown here is derived from an EMBL/GenBank/DDBJ whole genome shotgun (WGS) entry which is preliminary data.</text>
</comment>
<protein>
    <submittedName>
        <fullName evidence="1">468_t:CDS:1</fullName>
    </submittedName>
</protein>
<feature type="non-terminal residue" evidence="1">
    <location>
        <position position="1"/>
    </location>
</feature>
<organism evidence="1 2">
    <name type="scientific">Diversispora eburnea</name>
    <dbReference type="NCBI Taxonomy" id="1213867"/>
    <lineage>
        <taxon>Eukaryota</taxon>
        <taxon>Fungi</taxon>
        <taxon>Fungi incertae sedis</taxon>
        <taxon>Mucoromycota</taxon>
        <taxon>Glomeromycotina</taxon>
        <taxon>Glomeromycetes</taxon>
        <taxon>Diversisporales</taxon>
        <taxon>Diversisporaceae</taxon>
        <taxon>Diversispora</taxon>
    </lineage>
</organism>
<dbReference type="AlphaFoldDB" id="A0A9N9D3Z0"/>
<evidence type="ECO:0000313" key="1">
    <source>
        <dbReference type="EMBL" id="CAG8624396.1"/>
    </source>
</evidence>
<name>A0A9N9D3Z0_9GLOM</name>
<accession>A0A9N9D3Z0</accession>
<sequence length="83" mass="9609">VFMKENNKKELPVGVPAFISLEILPAINLMKEIYEKNEAKILKLIKENSKKEAVLQVKIVKLTKQFSKKETVLHARSEELFKL</sequence>
<keyword evidence="2" id="KW-1185">Reference proteome</keyword>
<evidence type="ECO:0000313" key="2">
    <source>
        <dbReference type="Proteomes" id="UP000789706"/>
    </source>
</evidence>